<evidence type="ECO:0000256" key="1">
    <source>
        <dbReference type="ARBA" id="ARBA00022490"/>
    </source>
</evidence>
<dbReference type="PANTHER" id="PTHR30098:SF2">
    <property type="entry name" value="LEUCYL_PHENYLALANYL-TRNA--PROTEIN TRANSFERASE"/>
    <property type="match status" value="1"/>
</dbReference>
<dbReference type="Gene3D" id="3.40.630.70">
    <property type="entry name" value="Leucyl/phenylalanyl-tRNA-protein transferase, C-terminal domain"/>
    <property type="match status" value="1"/>
</dbReference>
<comment type="catalytic activity">
    <reaction evidence="4">
        <text>N-terminal L-arginyl-[protein] + L-leucyl-tRNA(Leu) = N-terminal L-leucyl-L-arginyl-[protein] + tRNA(Leu) + H(+)</text>
        <dbReference type="Rhea" id="RHEA:50416"/>
        <dbReference type="Rhea" id="RHEA-COMP:9613"/>
        <dbReference type="Rhea" id="RHEA-COMP:9622"/>
        <dbReference type="Rhea" id="RHEA-COMP:12672"/>
        <dbReference type="Rhea" id="RHEA-COMP:12673"/>
        <dbReference type="ChEBI" id="CHEBI:15378"/>
        <dbReference type="ChEBI" id="CHEBI:64719"/>
        <dbReference type="ChEBI" id="CHEBI:78442"/>
        <dbReference type="ChEBI" id="CHEBI:78494"/>
        <dbReference type="ChEBI" id="CHEBI:133044"/>
        <dbReference type="EC" id="2.3.2.6"/>
    </reaction>
</comment>
<dbReference type="SUPFAM" id="SSF55729">
    <property type="entry name" value="Acyl-CoA N-acyltransferases (Nat)"/>
    <property type="match status" value="1"/>
</dbReference>
<dbReference type="HAMAP" id="MF_00688">
    <property type="entry name" value="Leu_Phe_trans"/>
    <property type="match status" value="1"/>
</dbReference>
<evidence type="ECO:0000256" key="3">
    <source>
        <dbReference type="ARBA" id="ARBA00023315"/>
    </source>
</evidence>
<accession>A0ABW5DMV8</accession>
<dbReference type="RefSeq" id="WP_379875280.1">
    <property type="nucleotide sequence ID" value="NZ_JBHUIP010000004.1"/>
</dbReference>
<organism evidence="5 6">
    <name type="scientific">Lacibacterium aquatile</name>
    <dbReference type="NCBI Taxonomy" id="1168082"/>
    <lineage>
        <taxon>Bacteria</taxon>
        <taxon>Pseudomonadati</taxon>
        <taxon>Pseudomonadota</taxon>
        <taxon>Alphaproteobacteria</taxon>
        <taxon>Rhodospirillales</taxon>
        <taxon>Rhodospirillaceae</taxon>
    </lineage>
</organism>
<reference evidence="6" key="1">
    <citation type="journal article" date="2019" name="Int. J. Syst. Evol. Microbiol.">
        <title>The Global Catalogue of Microorganisms (GCM) 10K type strain sequencing project: providing services to taxonomists for standard genome sequencing and annotation.</title>
        <authorList>
            <consortium name="The Broad Institute Genomics Platform"/>
            <consortium name="The Broad Institute Genome Sequencing Center for Infectious Disease"/>
            <person name="Wu L."/>
            <person name="Ma J."/>
        </authorList>
    </citation>
    <scope>NUCLEOTIDE SEQUENCE [LARGE SCALE GENOMIC DNA]</scope>
    <source>
        <strain evidence="6">CGMCC 1.19062</strain>
    </source>
</reference>
<comment type="function">
    <text evidence="4">Functions in the N-end rule pathway of protein degradation where it conjugates Leu, Phe and, less efficiently, Met from aminoacyl-tRNAs to the N-termini of proteins containing an N-terminal arginine or lysine.</text>
</comment>
<dbReference type="InterPro" id="IPR016181">
    <property type="entry name" value="Acyl_CoA_acyltransferase"/>
</dbReference>
<evidence type="ECO:0000313" key="5">
    <source>
        <dbReference type="EMBL" id="MFD2262332.1"/>
    </source>
</evidence>
<keyword evidence="6" id="KW-1185">Reference proteome</keyword>
<comment type="catalytic activity">
    <reaction evidence="4">
        <text>N-terminal L-lysyl-[protein] + L-leucyl-tRNA(Leu) = N-terminal L-leucyl-L-lysyl-[protein] + tRNA(Leu) + H(+)</text>
        <dbReference type="Rhea" id="RHEA:12340"/>
        <dbReference type="Rhea" id="RHEA-COMP:9613"/>
        <dbReference type="Rhea" id="RHEA-COMP:9622"/>
        <dbReference type="Rhea" id="RHEA-COMP:12670"/>
        <dbReference type="Rhea" id="RHEA-COMP:12671"/>
        <dbReference type="ChEBI" id="CHEBI:15378"/>
        <dbReference type="ChEBI" id="CHEBI:65249"/>
        <dbReference type="ChEBI" id="CHEBI:78442"/>
        <dbReference type="ChEBI" id="CHEBI:78494"/>
        <dbReference type="ChEBI" id="CHEBI:133043"/>
        <dbReference type="EC" id="2.3.2.6"/>
    </reaction>
</comment>
<sequence>MRLTPDLLLRAYAAGIFPMAEHREDPDLYWVDPERRGILPLDGFHIPSRLRRTVRQGKLQITCDAAFRRVVAACAAPHRGREDSWINDEIKRLYGLLFDRGFAHSVESWHDGQLVGGLYGVAIGGAFFGESMFSTATDASKVALVHLVARLKAGGYVLLDTQFVTDHLAQFGALEIPRTDYRQRLDMALTVEARFPVHMSDQEVWQNAGLAHA</sequence>
<dbReference type="Proteomes" id="UP001597295">
    <property type="component" value="Unassembled WGS sequence"/>
</dbReference>
<evidence type="ECO:0000256" key="4">
    <source>
        <dbReference type="HAMAP-Rule" id="MF_00688"/>
    </source>
</evidence>
<dbReference type="PANTHER" id="PTHR30098">
    <property type="entry name" value="LEUCYL/PHENYLALANYL-TRNA--PROTEIN TRANSFERASE"/>
    <property type="match status" value="1"/>
</dbReference>
<keyword evidence="2 4" id="KW-0808">Transferase</keyword>
<comment type="similarity">
    <text evidence="4">Belongs to the L/F-transferase family.</text>
</comment>
<comment type="caution">
    <text evidence="5">The sequence shown here is derived from an EMBL/GenBank/DDBJ whole genome shotgun (WGS) entry which is preliminary data.</text>
</comment>
<dbReference type="EC" id="2.3.2.6" evidence="4"/>
<evidence type="ECO:0000256" key="2">
    <source>
        <dbReference type="ARBA" id="ARBA00022679"/>
    </source>
</evidence>
<dbReference type="Pfam" id="PF03588">
    <property type="entry name" value="Leu_Phe_trans"/>
    <property type="match status" value="1"/>
</dbReference>
<keyword evidence="3 4" id="KW-0012">Acyltransferase</keyword>
<dbReference type="InterPro" id="IPR042203">
    <property type="entry name" value="Leu/Phe-tRNA_Trfase_C"/>
</dbReference>
<gene>
    <name evidence="4 5" type="primary">aat</name>
    <name evidence="5" type="ORF">ACFSM5_05485</name>
</gene>
<protein>
    <recommendedName>
        <fullName evidence="4">Leucyl/phenylalanyl-tRNA--protein transferase</fullName>
        <ecNumber evidence="4">2.3.2.6</ecNumber>
    </recommendedName>
    <alternativeName>
        <fullName evidence="4">L/F-transferase</fullName>
    </alternativeName>
    <alternativeName>
        <fullName evidence="4">Leucyltransferase</fullName>
    </alternativeName>
    <alternativeName>
        <fullName evidence="4">Phenyalanyltransferase</fullName>
    </alternativeName>
</protein>
<dbReference type="InterPro" id="IPR004616">
    <property type="entry name" value="Leu/Phe-tRNA_Trfase"/>
</dbReference>
<dbReference type="EMBL" id="JBHUIP010000004">
    <property type="protein sequence ID" value="MFD2262332.1"/>
    <property type="molecule type" value="Genomic_DNA"/>
</dbReference>
<proteinExistence type="inferred from homology"/>
<dbReference type="NCBIfam" id="TIGR00667">
    <property type="entry name" value="aat"/>
    <property type="match status" value="1"/>
</dbReference>
<comment type="subcellular location">
    <subcellularLocation>
        <location evidence="4">Cytoplasm</location>
    </subcellularLocation>
</comment>
<evidence type="ECO:0000313" key="6">
    <source>
        <dbReference type="Proteomes" id="UP001597295"/>
    </source>
</evidence>
<keyword evidence="1 4" id="KW-0963">Cytoplasm</keyword>
<dbReference type="GO" id="GO:0008914">
    <property type="term" value="F:leucyl-tRNA--protein transferase activity"/>
    <property type="evidence" value="ECO:0007669"/>
    <property type="project" value="UniProtKB-EC"/>
</dbReference>
<name>A0ABW5DMV8_9PROT</name>
<comment type="catalytic activity">
    <reaction evidence="4">
        <text>L-phenylalanyl-tRNA(Phe) + an N-terminal L-alpha-aminoacyl-[protein] = an N-terminal L-phenylalanyl-L-alpha-aminoacyl-[protein] + tRNA(Phe)</text>
        <dbReference type="Rhea" id="RHEA:43632"/>
        <dbReference type="Rhea" id="RHEA-COMP:9668"/>
        <dbReference type="Rhea" id="RHEA-COMP:9699"/>
        <dbReference type="Rhea" id="RHEA-COMP:10636"/>
        <dbReference type="Rhea" id="RHEA-COMP:10637"/>
        <dbReference type="ChEBI" id="CHEBI:78442"/>
        <dbReference type="ChEBI" id="CHEBI:78531"/>
        <dbReference type="ChEBI" id="CHEBI:78597"/>
        <dbReference type="ChEBI" id="CHEBI:83561"/>
        <dbReference type="EC" id="2.3.2.6"/>
    </reaction>
</comment>